<reference evidence="2" key="1">
    <citation type="submission" date="2021-11" db="EMBL/GenBank/DDBJ databases">
        <title>A Novel Adlercreutzia Species, isolated from a Allomyrina dichotoma larva feces.</title>
        <authorList>
            <person name="Suh M.K."/>
        </authorList>
    </citation>
    <scope>NUCLEOTIDE SEQUENCE</scope>
    <source>
        <strain evidence="2">JBNU-10</strain>
    </source>
</reference>
<keyword evidence="3" id="KW-1185">Reference proteome</keyword>
<evidence type="ECO:0000313" key="2">
    <source>
        <dbReference type="EMBL" id="MCI2242173.1"/>
    </source>
</evidence>
<keyword evidence="1" id="KW-0812">Transmembrane</keyword>
<evidence type="ECO:0000313" key="3">
    <source>
        <dbReference type="Proteomes" id="UP001430755"/>
    </source>
</evidence>
<dbReference type="Proteomes" id="UP001430755">
    <property type="component" value="Unassembled WGS sequence"/>
</dbReference>
<proteinExistence type="predicted"/>
<name>A0ABS9WH22_9ACTN</name>
<keyword evidence="1" id="KW-0472">Membrane</keyword>
<gene>
    <name evidence="2" type="ORF">LPT13_07390</name>
</gene>
<dbReference type="RefSeq" id="WP_242165123.1">
    <property type="nucleotide sequence ID" value="NZ_JAJMLW010000002.1"/>
</dbReference>
<sequence>MTPTASPAAELTDEQIAQEEAFMRGLPRVNWGALLLPPVWGAGHGMMPTILFYPAWLLADNCFYAAWAEPTPLSVAVAAVVLAILVAVTVGFALVSQPLAAHRAEAMGVDRATYLRRERRWAVGCAIGGAAMIALATYYNLAIRPTVGM</sequence>
<feature type="transmembrane region" description="Helical" evidence="1">
    <location>
        <begin position="76"/>
        <end position="100"/>
    </location>
</feature>
<comment type="caution">
    <text evidence="2">The sequence shown here is derived from an EMBL/GenBank/DDBJ whole genome shotgun (WGS) entry which is preliminary data.</text>
</comment>
<accession>A0ABS9WH22</accession>
<organism evidence="2 3">
    <name type="scientific">Adlercreutzia faecimuris</name>
    <dbReference type="NCBI Taxonomy" id="2897341"/>
    <lineage>
        <taxon>Bacteria</taxon>
        <taxon>Bacillati</taxon>
        <taxon>Actinomycetota</taxon>
        <taxon>Coriobacteriia</taxon>
        <taxon>Eggerthellales</taxon>
        <taxon>Eggerthellaceae</taxon>
        <taxon>Adlercreutzia</taxon>
    </lineage>
</organism>
<feature type="transmembrane region" description="Helical" evidence="1">
    <location>
        <begin position="33"/>
        <end position="56"/>
    </location>
</feature>
<keyword evidence="1" id="KW-1133">Transmembrane helix</keyword>
<evidence type="ECO:0000256" key="1">
    <source>
        <dbReference type="SAM" id="Phobius"/>
    </source>
</evidence>
<dbReference type="EMBL" id="JAJMLW010000002">
    <property type="protein sequence ID" value="MCI2242173.1"/>
    <property type="molecule type" value="Genomic_DNA"/>
</dbReference>
<protein>
    <submittedName>
        <fullName evidence="2">Viscotoxin-A3</fullName>
    </submittedName>
</protein>
<feature type="transmembrane region" description="Helical" evidence="1">
    <location>
        <begin position="121"/>
        <end position="141"/>
    </location>
</feature>